<dbReference type="Proteomes" id="UP000490939">
    <property type="component" value="Unassembled WGS sequence"/>
</dbReference>
<dbReference type="EMBL" id="WNWS01000301">
    <property type="protein sequence ID" value="KAE9971358.1"/>
    <property type="molecule type" value="Genomic_DNA"/>
</dbReference>
<dbReference type="PANTHER" id="PTHR16861">
    <property type="entry name" value="GLYCOPROTEIN 38"/>
    <property type="match status" value="1"/>
</dbReference>
<feature type="region of interest" description="Disordered" evidence="1">
    <location>
        <begin position="216"/>
        <end position="267"/>
    </location>
</feature>
<gene>
    <name evidence="3" type="ORF">EG327_010566</name>
    <name evidence="4" type="ORF">EG328_005719</name>
</gene>
<feature type="compositionally biased region" description="Polar residues" evidence="1">
    <location>
        <begin position="230"/>
        <end position="244"/>
    </location>
</feature>
<keyword evidence="2" id="KW-1133">Transmembrane helix</keyword>
<feature type="transmembrane region" description="Helical" evidence="2">
    <location>
        <begin position="184"/>
        <end position="206"/>
    </location>
</feature>
<name>A0A8H3UH86_VENIN</name>
<evidence type="ECO:0000256" key="2">
    <source>
        <dbReference type="SAM" id="Phobius"/>
    </source>
</evidence>
<evidence type="ECO:0000313" key="5">
    <source>
        <dbReference type="Proteomes" id="UP000447873"/>
    </source>
</evidence>
<keyword evidence="2" id="KW-0472">Membrane</keyword>
<dbReference type="PANTHER" id="PTHR16861:SF4">
    <property type="entry name" value="SH3 DOMAIN PROTEIN (AFU_ORTHOLOGUE AFUA_1G13610)"/>
    <property type="match status" value="1"/>
</dbReference>
<sequence>MTDYFGDYFFASNSSGYVCPGFASFKCEPKAGACARDPNNGKRYCCDYAEVCWGRTSKCASDGSTIDCGDGSNSWCCLNGTEICTQTAGQINICWASPHDTLTNISSGSLVSLYSSLSSASPTASSYTFDPLKLIAATATTSSITQSTGHSSSRTPSSSSTASSSTSASATATASPSSSISRGAIAGVVIAILAALALLAGGFFLFSRKGKQKKDVYEADAKEHPGKPGTPSQHYAPQELASSNERSELPASHARTAPVELPACPTG</sequence>
<evidence type="ECO:0000313" key="3">
    <source>
        <dbReference type="EMBL" id="KAE9969600.1"/>
    </source>
</evidence>
<feature type="compositionally biased region" description="Basic and acidic residues" evidence="1">
    <location>
        <begin position="216"/>
        <end position="226"/>
    </location>
</feature>
<evidence type="ECO:0000256" key="1">
    <source>
        <dbReference type="SAM" id="MobiDB-lite"/>
    </source>
</evidence>
<accession>A0A8H3UH86</accession>
<dbReference type="Proteomes" id="UP000447873">
    <property type="component" value="Unassembled WGS sequence"/>
</dbReference>
<dbReference type="EMBL" id="WNWR01000765">
    <property type="protein sequence ID" value="KAE9969600.1"/>
    <property type="molecule type" value="Genomic_DNA"/>
</dbReference>
<evidence type="ECO:0000313" key="6">
    <source>
        <dbReference type="Proteomes" id="UP000490939"/>
    </source>
</evidence>
<reference evidence="3 6" key="1">
    <citation type="submission" date="2019-07" db="EMBL/GenBank/DDBJ databases">
        <title>Venturia inaequalis Genome Resource.</title>
        <authorList>
            <person name="Lichtner F.J."/>
        </authorList>
    </citation>
    <scope>NUCLEOTIDE SEQUENCE [LARGE SCALE GENOMIC DNA]</scope>
    <source>
        <strain evidence="4 5">120213</strain>
        <strain evidence="3 6">DMI_063113</strain>
    </source>
</reference>
<dbReference type="AlphaFoldDB" id="A0A8H3UH86"/>
<proteinExistence type="predicted"/>
<organism evidence="3 6">
    <name type="scientific">Venturia inaequalis</name>
    <name type="common">Apple scab fungus</name>
    <dbReference type="NCBI Taxonomy" id="5025"/>
    <lineage>
        <taxon>Eukaryota</taxon>
        <taxon>Fungi</taxon>
        <taxon>Dikarya</taxon>
        <taxon>Ascomycota</taxon>
        <taxon>Pezizomycotina</taxon>
        <taxon>Dothideomycetes</taxon>
        <taxon>Pleosporomycetidae</taxon>
        <taxon>Venturiales</taxon>
        <taxon>Venturiaceae</taxon>
        <taxon>Venturia</taxon>
    </lineage>
</organism>
<comment type="caution">
    <text evidence="3">The sequence shown here is derived from an EMBL/GenBank/DDBJ whole genome shotgun (WGS) entry which is preliminary data.</text>
</comment>
<evidence type="ECO:0000313" key="4">
    <source>
        <dbReference type="EMBL" id="KAE9971358.1"/>
    </source>
</evidence>
<keyword evidence="6" id="KW-1185">Reference proteome</keyword>
<feature type="region of interest" description="Disordered" evidence="1">
    <location>
        <begin position="145"/>
        <end position="178"/>
    </location>
</feature>
<protein>
    <submittedName>
        <fullName evidence="3">Uncharacterized protein</fullName>
    </submittedName>
</protein>
<keyword evidence="2" id="KW-0812">Transmembrane</keyword>
<dbReference type="OrthoDB" id="3945612at2759"/>